<dbReference type="Pfam" id="PF12931">
    <property type="entry name" value="TPR_Sec16"/>
    <property type="match status" value="1"/>
</dbReference>
<feature type="compositionally biased region" description="Basic and acidic residues" evidence="6">
    <location>
        <begin position="1313"/>
        <end position="1342"/>
    </location>
</feature>
<dbReference type="CDD" id="cd09233">
    <property type="entry name" value="ACE1-Sec16-like"/>
    <property type="match status" value="1"/>
</dbReference>
<keyword evidence="4" id="KW-0256">Endoplasmic reticulum</keyword>
<evidence type="ECO:0000259" key="7">
    <source>
        <dbReference type="Pfam" id="PF12931"/>
    </source>
</evidence>
<feature type="region of interest" description="Disordered" evidence="6">
    <location>
        <begin position="427"/>
        <end position="601"/>
    </location>
</feature>
<feature type="region of interest" description="Disordered" evidence="6">
    <location>
        <begin position="1389"/>
        <end position="1408"/>
    </location>
</feature>
<keyword evidence="5" id="KW-0931">ER-Golgi transport</keyword>
<dbReference type="EMBL" id="OV725077">
    <property type="protein sequence ID" value="CAH1391791.1"/>
    <property type="molecule type" value="Genomic_DNA"/>
</dbReference>
<dbReference type="GO" id="GO:0070973">
    <property type="term" value="P:protein localization to endoplasmic reticulum exit site"/>
    <property type="evidence" value="ECO:0007669"/>
    <property type="project" value="TreeGrafter"/>
</dbReference>
<feature type="compositionally biased region" description="Basic and acidic residues" evidence="6">
    <location>
        <begin position="491"/>
        <end position="503"/>
    </location>
</feature>
<sequence>MSTEFNEWDWNNTDWNNGWTNTVSQNFNRAPPKETGTGSHVSQLNRGPTHEGYEKGWDDWTQSNHGQEVRGHASSNLYSTINNNMLNQVENREIAPPDNKHSYESSKFKSKPPEISNFNSQHLNNVTPASKAFQVPHVPQTGTKQQHNHINDYFEPKSVNQNLSAQPNLFYSQPMPDGYNAQMVSSGPSSFTNVFPSHQQHMEKEAGYSSLGHHGNTTQTSVMKQIPPKDEVNQNIDNRTKRFTPSPQQRNPITPPVQLPPPNVYPNHHIMAPPEPHDSDAVVKVNPNIGNPPSYPMANMNIMAPIATSSPIASHSSLLPENQERIPDNREYPDNTENIAQDLKALSINPAKEEVEQETQKHCAVDRNQYLETGHFSSRKESNTYLQNTEINDEGEAPPPGLHRLVTGQGCEPWKVEMDNWLEKDVNQTPATPSVPSLTRHSSPLSSIGESETRDDDKERRREVPGEAEPLQGRVVLGQVPTPPQDAPTARGDRERERLERMVVGEQVQSGGNTSDDYRQSGRQKRHQRHRRADSSYEEEERDYSSDRDRRNDDHRRRDDRPRRRREQRSPEYRSDDEYEERRGFHRSGRESRRTREYSPDRSYYRDYRDYRADDSRSSRRYYGREYDDYYRENQRSRPSSRSGSDYRHQVKHSMRMMHGHYYQDSYAAGPHAFHDYNLKYSQRTAEFFERMRLLDPAGYAAWYSQYMQGRFGAESSGRAFSSDRASVHSGQSSSHQRQGISTPQETVDDLTREEEVDYTPRLYDSAHIRGNMDGQGRLIVVDPHYPLDKQRATVNICHLSQISLDSDSEDFFQSPGPFIPGVTHRNTVLQYLKRISDRSVKSSEKLLYDLIHMTVKGNGEVNGSDVAELLMDSYKKSIQNGNESTEDAAGPPAVSSKKVTARFRELLQQGNKTEALDWAIDNDAWGHALFLASKMDERTHNNIMLRFANSIPHNDPLQTLYQLMSGFVPQAATCCADKKWSDWRPHLAMILSNPTGNVNLDRQAIITLGDSLNASGRLFASHFCYVTAQVEFSEFRPDAQLVLLGSSPNQEFSKFASCRAIMLTMCYEYGLKLRQPAFSIPTLQVYKLILAARLIDSGRIRNALQYCELLAQEMLSGTAPVLKSLVTTVIDFSSRLKMFDPVLALSGNTDRDPDWLSSLKQFSRNVPDEYSPRSNNCSPLPIPEPNPNNDFLQETYKVPDEQKTLYNEPVPMINTMEQQVFQPPQMPVPQKSGRQQFQPEITENVYHQGFAPPPSIPSGYQTGHAVNNEVPGPIEISSGSDQQWGEPARAQPPVIQPSVEPQQAQRNSFFKTTEEQLKLNEVGGDKKKDTKGSENRAKNEEQSGGWFGGIWEKIAMRPKNQMRLPDDSNPSIIWDEQKKKWVNLDGESEGGGNFKPPPKVTEYVPPQNSNKYKIQKGKLMKSNYVDVMGNPDKNESLPPAKLVPSVPSVMKTNYFIPPPVEGNENAPIDFISPAPAGPVLPDSSDNSKQQLQGNSNHPTVYNPSRFPS</sequence>
<feature type="region of interest" description="Disordered" evidence="6">
    <location>
        <begin position="1460"/>
        <end position="1509"/>
    </location>
</feature>
<protein>
    <recommendedName>
        <fullName evidence="7">Sec16 Sec23-binding domain-containing protein</fullName>
    </recommendedName>
</protein>
<dbReference type="InterPro" id="IPR024298">
    <property type="entry name" value="Sec16_Sec23-bd"/>
</dbReference>
<feature type="region of interest" description="Disordered" evidence="6">
    <location>
        <begin position="31"/>
        <end position="50"/>
    </location>
</feature>
<feature type="compositionally biased region" description="Basic and acidic residues" evidence="6">
    <location>
        <begin position="451"/>
        <end position="465"/>
    </location>
</feature>
<dbReference type="GO" id="GO:0012507">
    <property type="term" value="C:ER to Golgi transport vesicle membrane"/>
    <property type="evidence" value="ECO:0007669"/>
    <property type="project" value="TreeGrafter"/>
</dbReference>
<comment type="subcellular location">
    <subcellularLocation>
        <location evidence="1">Endoplasmic reticulum</location>
    </subcellularLocation>
</comment>
<feature type="compositionally biased region" description="Basic and acidic residues" evidence="6">
    <location>
        <begin position="95"/>
        <end position="107"/>
    </location>
</feature>
<dbReference type="Gene3D" id="1.25.40.1030">
    <property type="match status" value="1"/>
</dbReference>
<feature type="region of interest" description="Disordered" evidence="6">
    <location>
        <begin position="1167"/>
        <end position="1192"/>
    </location>
</feature>
<dbReference type="PANTHER" id="PTHR13402:SF6">
    <property type="entry name" value="SECRETORY 16, ISOFORM I"/>
    <property type="match status" value="1"/>
</dbReference>
<evidence type="ECO:0000256" key="5">
    <source>
        <dbReference type="ARBA" id="ARBA00022892"/>
    </source>
</evidence>
<evidence type="ECO:0000313" key="8">
    <source>
        <dbReference type="EMBL" id="CAH1391791.1"/>
    </source>
</evidence>
<evidence type="ECO:0000256" key="2">
    <source>
        <dbReference type="ARBA" id="ARBA00005927"/>
    </source>
</evidence>
<keyword evidence="9" id="KW-1185">Reference proteome</keyword>
<dbReference type="Proteomes" id="UP001152798">
    <property type="component" value="Chromosome 1"/>
</dbReference>
<evidence type="ECO:0000256" key="1">
    <source>
        <dbReference type="ARBA" id="ARBA00004240"/>
    </source>
</evidence>
<feature type="compositionally biased region" description="Basic and acidic residues" evidence="6">
    <location>
        <begin position="626"/>
        <end position="636"/>
    </location>
</feature>
<feature type="compositionally biased region" description="Polar residues" evidence="6">
    <location>
        <begin position="1484"/>
        <end position="1509"/>
    </location>
</feature>
<keyword evidence="3" id="KW-0813">Transport</keyword>
<evidence type="ECO:0000256" key="4">
    <source>
        <dbReference type="ARBA" id="ARBA00022824"/>
    </source>
</evidence>
<accession>A0A9P0EDF7</accession>
<feature type="compositionally biased region" description="Low complexity" evidence="6">
    <location>
        <begin position="728"/>
        <end position="742"/>
    </location>
</feature>
<feature type="region of interest" description="Disordered" evidence="6">
    <location>
        <begin position="95"/>
        <end position="120"/>
    </location>
</feature>
<proteinExistence type="inferred from homology"/>
<gene>
    <name evidence="8" type="ORF">NEZAVI_LOCUS2726</name>
</gene>
<feature type="compositionally biased region" description="Basic and acidic residues" evidence="6">
    <location>
        <begin position="543"/>
        <end position="601"/>
    </location>
</feature>
<feature type="compositionally biased region" description="Polar residues" evidence="6">
    <location>
        <begin position="427"/>
        <end position="449"/>
    </location>
</feature>
<evidence type="ECO:0000256" key="6">
    <source>
        <dbReference type="SAM" id="MobiDB-lite"/>
    </source>
</evidence>
<dbReference type="GO" id="GO:0070971">
    <property type="term" value="C:endoplasmic reticulum exit site"/>
    <property type="evidence" value="ECO:0007669"/>
    <property type="project" value="TreeGrafter"/>
</dbReference>
<feature type="region of interest" description="Disordered" evidence="6">
    <location>
        <begin position="1262"/>
        <end position="1345"/>
    </location>
</feature>
<evidence type="ECO:0000313" key="9">
    <source>
        <dbReference type="Proteomes" id="UP001152798"/>
    </source>
</evidence>
<feature type="compositionally biased region" description="Polar residues" evidence="6">
    <location>
        <begin position="36"/>
        <end position="46"/>
    </location>
</feature>
<dbReference type="GO" id="GO:0007030">
    <property type="term" value="P:Golgi organization"/>
    <property type="evidence" value="ECO:0007669"/>
    <property type="project" value="TreeGrafter"/>
</dbReference>
<feature type="region of interest" description="Disordered" evidence="6">
    <location>
        <begin position="723"/>
        <end position="752"/>
    </location>
</feature>
<comment type="similarity">
    <text evidence="2">Belongs to the SEC16 family.</text>
</comment>
<dbReference type="PANTHER" id="PTHR13402">
    <property type="entry name" value="RGPR-RELATED"/>
    <property type="match status" value="1"/>
</dbReference>
<dbReference type="GO" id="GO:0016192">
    <property type="term" value="P:vesicle-mediated transport"/>
    <property type="evidence" value="ECO:0007669"/>
    <property type="project" value="UniProtKB-KW"/>
</dbReference>
<feature type="compositionally biased region" description="Basic residues" evidence="6">
    <location>
        <begin position="522"/>
        <end position="532"/>
    </location>
</feature>
<name>A0A9P0EDF7_NEZVI</name>
<reference evidence="8" key="1">
    <citation type="submission" date="2022-01" db="EMBL/GenBank/DDBJ databases">
        <authorList>
            <person name="King R."/>
        </authorList>
    </citation>
    <scope>NUCLEOTIDE SEQUENCE</scope>
</reference>
<feature type="region of interest" description="Disordered" evidence="6">
    <location>
        <begin position="626"/>
        <end position="648"/>
    </location>
</feature>
<evidence type="ECO:0000256" key="3">
    <source>
        <dbReference type="ARBA" id="ARBA00022448"/>
    </source>
</evidence>
<organism evidence="8 9">
    <name type="scientific">Nezara viridula</name>
    <name type="common">Southern green stink bug</name>
    <name type="synonym">Cimex viridulus</name>
    <dbReference type="NCBI Taxonomy" id="85310"/>
    <lineage>
        <taxon>Eukaryota</taxon>
        <taxon>Metazoa</taxon>
        <taxon>Ecdysozoa</taxon>
        <taxon>Arthropoda</taxon>
        <taxon>Hexapoda</taxon>
        <taxon>Insecta</taxon>
        <taxon>Pterygota</taxon>
        <taxon>Neoptera</taxon>
        <taxon>Paraneoptera</taxon>
        <taxon>Hemiptera</taxon>
        <taxon>Heteroptera</taxon>
        <taxon>Panheteroptera</taxon>
        <taxon>Pentatomomorpha</taxon>
        <taxon>Pentatomoidea</taxon>
        <taxon>Pentatomidae</taxon>
        <taxon>Pentatominae</taxon>
        <taxon>Nezara</taxon>
    </lineage>
</organism>
<dbReference type="OrthoDB" id="8918678at2759"/>
<feature type="compositionally biased region" description="Polar residues" evidence="6">
    <location>
        <begin position="1300"/>
        <end position="1312"/>
    </location>
</feature>
<feature type="domain" description="Sec16 Sec23-binding" evidence="7">
    <location>
        <begin position="905"/>
        <end position="1139"/>
    </location>
</feature>